<evidence type="ECO:0000313" key="2">
    <source>
        <dbReference type="Proteomes" id="UP001066276"/>
    </source>
</evidence>
<reference evidence="1" key="1">
    <citation type="journal article" date="2022" name="bioRxiv">
        <title>Sequencing and chromosome-scale assembly of the giantPleurodeles waltlgenome.</title>
        <authorList>
            <person name="Brown T."/>
            <person name="Elewa A."/>
            <person name="Iarovenko S."/>
            <person name="Subramanian E."/>
            <person name="Araus A.J."/>
            <person name="Petzold A."/>
            <person name="Susuki M."/>
            <person name="Suzuki K.-i.T."/>
            <person name="Hayashi T."/>
            <person name="Toyoda A."/>
            <person name="Oliveira C."/>
            <person name="Osipova E."/>
            <person name="Leigh N.D."/>
            <person name="Simon A."/>
            <person name="Yun M.H."/>
        </authorList>
    </citation>
    <scope>NUCLEOTIDE SEQUENCE</scope>
    <source>
        <strain evidence="1">20211129_DDA</strain>
        <tissue evidence="1">Liver</tissue>
    </source>
</reference>
<sequence length="79" mass="8759">MVRSDGLRSGRRRSMNYRCKEGLLCDQDPERACVRGVAEQRAEPCLRLVGTKASGRSSSDPVLFITSGLRGLSSRDEEE</sequence>
<comment type="caution">
    <text evidence="1">The sequence shown here is derived from an EMBL/GenBank/DDBJ whole genome shotgun (WGS) entry which is preliminary data.</text>
</comment>
<name>A0AAV7URM7_PLEWA</name>
<organism evidence="1 2">
    <name type="scientific">Pleurodeles waltl</name>
    <name type="common">Iberian ribbed newt</name>
    <dbReference type="NCBI Taxonomy" id="8319"/>
    <lineage>
        <taxon>Eukaryota</taxon>
        <taxon>Metazoa</taxon>
        <taxon>Chordata</taxon>
        <taxon>Craniata</taxon>
        <taxon>Vertebrata</taxon>
        <taxon>Euteleostomi</taxon>
        <taxon>Amphibia</taxon>
        <taxon>Batrachia</taxon>
        <taxon>Caudata</taxon>
        <taxon>Salamandroidea</taxon>
        <taxon>Salamandridae</taxon>
        <taxon>Pleurodelinae</taxon>
        <taxon>Pleurodeles</taxon>
    </lineage>
</organism>
<dbReference type="EMBL" id="JANPWB010000004">
    <property type="protein sequence ID" value="KAJ1191241.1"/>
    <property type="molecule type" value="Genomic_DNA"/>
</dbReference>
<dbReference type="Proteomes" id="UP001066276">
    <property type="component" value="Chromosome 2_2"/>
</dbReference>
<dbReference type="AlphaFoldDB" id="A0AAV7URM7"/>
<protein>
    <submittedName>
        <fullName evidence="1">Uncharacterized protein</fullName>
    </submittedName>
</protein>
<gene>
    <name evidence="1" type="ORF">NDU88_000557</name>
</gene>
<keyword evidence="2" id="KW-1185">Reference proteome</keyword>
<proteinExistence type="predicted"/>
<evidence type="ECO:0000313" key="1">
    <source>
        <dbReference type="EMBL" id="KAJ1191241.1"/>
    </source>
</evidence>
<accession>A0AAV7URM7</accession>